<comment type="caution">
    <text evidence="2">The sequence shown here is derived from an EMBL/GenBank/DDBJ whole genome shotgun (WGS) entry which is preliminary data.</text>
</comment>
<organism evidence="2">
    <name type="scientific">bioreactor metagenome</name>
    <dbReference type="NCBI Taxonomy" id="1076179"/>
    <lineage>
        <taxon>unclassified sequences</taxon>
        <taxon>metagenomes</taxon>
        <taxon>ecological metagenomes</taxon>
    </lineage>
</organism>
<dbReference type="AlphaFoldDB" id="A0A645E677"/>
<feature type="region of interest" description="Disordered" evidence="1">
    <location>
        <begin position="1"/>
        <end position="52"/>
    </location>
</feature>
<dbReference type="EMBL" id="VSSQ01043589">
    <property type="protein sequence ID" value="MPM97290.1"/>
    <property type="molecule type" value="Genomic_DNA"/>
</dbReference>
<sequence length="52" mass="5997">MDNNKNRMKDRPKSNPELRQMNPKKNADAGIINGKKIGLHHSGHEKSMEDER</sequence>
<feature type="compositionally biased region" description="Basic and acidic residues" evidence="1">
    <location>
        <begin position="42"/>
        <end position="52"/>
    </location>
</feature>
<evidence type="ECO:0000313" key="2">
    <source>
        <dbReference type="EMBL" id="MPM97290.1"/>
    </source>
</evidence>
<gene>
    <name evidence="2" type="ORF">SDC9_144463</name>
</gene>
<feature type="compositionally biased region" description="Basic and acidic residues" evidence="1">
    <location>
        <begin position="1"/>
        <end position="16"/>
    </location>
</feature>
<name>A0A645E677_9ZZZZ</name>
<reference evidence="2" key="1">
    <citation type="submission" date="2019-08" db="EMBL/GenBank/DDBJ databases">
        <authorList>
            <person name="Kucharzyk K."/>
            <person name="Murdoch R.W."/>
            <person name="Higgins S."/>
            <person name="Loffler F."/>
        </authorList>
    </citation>
    <scope>NUCLEOTIDE SEQUENCE</scope>
</reference>
<proteinExistence type="predicted"/>
<evidence type="ECO:0000256" key="1">
    <source>
        <dbReference type="SAM" id="MobiDB-lite"/>
    </source>
</evidence>
<accession>A0A645E677</accession>
<protein>
    <submittedName>
        <fullName evidence="2">Uncharacterized protein</fullName>
    </submittedName>
</protein>